<dbReference type="AlphaFoldDB" id="G2GLT1"/>
<proteinExistence type="predicted"/>
<evidence type="ECO:0000313" key="1">
    <source>
        <dbReference type="EMBL" id="EGX55529.1"/>
    </source>
</evidence>
<name>G2GLT1_9ACTN</name>
<protein>
    <submittedName>
        <fullName evidence="1">Uncharacterized protein</fullName>
    </submittedName>
</protein>
<dbReference type="PATRIC" id="fig|700597.3.peg.6339"/>
<dbReference type="Proteomes" id="UP000004217">
    <property type="component" value="Unassembled WGS sequence"/>
</dbReference>
<keyword evidence="2" id="KW-1185">Reference proteome</keyword>
<gene>
    <name evidence="1" type="ORF">SZN_32416</name>
</gene>
<evidence type="ECO:0000313" key="2">
    <source>
        <dbReference type="Proteomes" id="UP000004217"/>
    </source>
</evidence>
<reference evidence="1 2" key="1">
    <citation type="submission" date="2011-08" db="EMBL/GenBank/DDBJ databases">
        <authorList>
            <person name="Lin Y."/>
            <person name="Hao X."/>
            <person name="Johnstone L."/>
            <person name="Miller S.J."/>
            <person name="Wei G."/>
            <person name="Rensing C."/>
        </authorList>
    </citation>
    <scope>NUCLEOTIDE SEQUENCE [LARGE SCALE GENOMIC DNA]</scope>
    <source>
        <strain evidence="1 2">K42</strain>
    </source>
</reference>
<accession>G2GLT1</accession>
<organism evidence="1 2">
    <name type="scientific">Streptomyces zinciresistens K42</name>
    <dbReference type="NCBI Taxonomy" id="700597"/>
    <lineage>
        <taxon>Bacteria</taxon>
        <taxon>Bacillati</taxon>
        <taxon>Actinomycetota</taxon>
        <taxon>Actinomycetes</taxon>
        <taxon>Kitasatosporales</taxon>
        <taxon>Streptomycetaceae</taxon>
        <taxon>Streptomyces</taxon>
    </lineage>
</organism>
<comment type="caution">
    <text evidence="1">The sequence shown here is derived from an EMBL/GenBank/DDBJ whole genome shotgun (WGS) entry which is preliminary data.</text>
</comment>
<sequence>MFGARFTPWNIRVADGRAGTVRLDGLAPHSATVGVSEVGEFGRIDFPDFTGAPRSRPELYGTADAVRPRNLYGAQRALPR</sequence>
<dbReference type="EMBL" id="AGBF01000217">
    <property type="protein sequence ID" value="EGX55529.1"/>
    <property type="molecule type" value="Genomic_DNA"/>
</dbReference>